<dbReference type="EMBL" id="UPHQ01000151">
    <property type="protein sequence ID" value="VBA40345.1"/>
    <property type="molecule type" value="Genomic_DNA"/>
</dbReference>
<protein>
    <submittedName>
        <fullName evidence="2">Uncharacterized protein</fullName>
    </submittedName>
</protein>
<keyword evidence="3" id="KW-1185">Reference proteome</keyword>
<feature type="region of interest" description="Disordered" evidence="1">
    <location>
        <begin position="24"/>
        <end position="87"/>
    </location>
</feature>
<gene>
    <name evidence="2" type="ORF">LAUMK13_03007</name>
</gene>
<organism evidence="2 3">
    <name type="scientific">Mycobacterium innocens</name>
    <dbReference type="NCBI Taxonomy" id="2341083"/>
    <lineage>
        <taxon>Bacteria</taxon>
        <taxon>Bacillati</taxon>
        <taxon>Actinomycetota</taxon>
        <taxon>Actinomycetes</taxon>
        <taxon>Mycobacteriales</taxon>
        <taxon>Mycobacteriaceae</taxon>
        <taxon>Mycobacterium</taxon>
    </lineage>
</organism>
<dbReference type="AlphaFoldDB" id="A0A498Q7I4"/>
<dbReference type="AntiFam" id="ANF00178">
    <property type="entry name" value="Shadow ORF (opposite dhbF)"/>
</dbReference>
<evidence type="ECO:0000313" key="3">
    <source>
        <dbReference type="Proteomes" id="UP000267289"/>
    </source>
</evidence>
<dbReference type="Proteomes" id="UP000267289">
    <property type="component" value="Unassembled WGS sequence"/>
</dbReference>
<name>A0A498Q7I4_9MYCO</name>
<sequence>MGQGSGRVEPLHQHLKRHILVLESGQAARPHPRQQLSKAGVTGHLDAQHQGVDEKADQLIQGGITPPGDREPDGHIGTATELGQQHR</sequence>
<proteinExistence type="predicted"/>
<accession>A0A498Q7I4</accession>
<reference evidence="2 3" key="1">
    <citation type="submission" date="2018-09" db="EMBL/GenBank/DDBJ databases">
        <authorList>
            <person name="Tagini F."/>
        </authorList>
    </citation>
    <scope>NUCLEOTIDE SEQUENCE [LARGE SCALE GENOMIC DNA]</scope>
    <source>
        <strain evidence="2 3">MK13</strain>
    </source>
</reference>
<evidence type="ECO:0000256" key="1">
    <source>
        <dbReference type="SAM" id="MobiDB-lite"/>
    </source>
</evidence>
<evidence type="ECO:0000313" key="2">
    <source>
        <dbReference type="EMBL" id="VBA40345.1"/>
    </source>
</evidence>